<dbReference type="AlphaFoldDB" id="A7B5Y8"/>
<dbReference type="EMBL" id="AAYG02000026">
    <property type="protein sequence ID" value="EDN76675.1"/>
    <property type="molecule type" value="Genomic_DNA"/>
</dbReference>
<dbReference type="AntiFam" id="ANF00275">
    <property type="entry name" value="Spurious translation from rRNA (DUF6467)"/>
</dbReference>
<protein>
    <submittedName>
        <fullName evidence="2">Uncharacterized protein</fullName>
    </submittedName>
</protein>
<gene>
    <name evidence="2" type="ORF">RUMGNA_02999</name>
</gene>
<dbReference type="Proteomes" id="UP000004410">
    <property type="component" value="Unassembled WGS sequence"/>
</dbReference>
<reference evidence="2 3" key="2">
    <citation type="submission" date="2007-06" db="EMBL/GenBank/DDBJ databases">
        <title>Draft genome sequence of Ruminococcus gnavus (ATCC 29149).</title>
        <authorList>
            <person name="Sudarsanam P."/>
            <person name="Ley R."/>
            <person name="Guruge J."/>
            <person name="Turnbaugh P.J."/>
            <person name="Mahowald M."/>
            <person name="Liep D."/>
            <person name="Gordon J."/>
        </authorList>
    </citation>
    <scope>NUCLEOTIDE SEQUENCE [LARGE SCALE GENOMIC DNA]</scope>
    <source>
        <strain evidence="2 3">ATCC 29149</strain>
    </source>
</reference>
<evidence type="ECO:0000313" key="3">
    <source>
        <dbReference type="Proteomes" id="UP000004410"/>
    </source>
</evidence>
<evidence type="ECO:0000313" key="2">
    <source>
        <dbReference type="EMBL" id="EDN76675.1"/>
    </source>
</evidence>
<accession>A7B5Y8</accession>
<sequence>MVGNHSKSAKAEGSLTATPTGGAGTKVGLSDPVV</sequence>
<name>A7B5Y8_MEDG7</name>
<comment type="caution">
    <text evidence="2">The sequence shown here is derived from an EMBL/GenBank/DDBJ whole genome shotgun (WGS) entry which is preliminary data.</text>
</comment>
<reference evidence="2 3" key="1">
    <citation type="submission" date="2007-04" db="EMBL/GenBank/DDBJ databases">
        <authorList>
            <person name="Fulton L."/>
            <person name="Clifton S."/>
            <person name="Fulton B."/>
            <person name="Xu J."/>
            <person name="Minx P."/>
            <person name="Pepin K.H."/>
            <person name="Johnson M."/>
            <person name="Thiruvilangam P."/>
            <person name="Bhonagiri V."/>
            <person name="Nash W.E."/>
            <person name="Mardis E.R."/>
            <person name="Wilson R.K."/>
        </authorList>
    </citation>
    <scope>NUCLEOTIDE SEQUENCE [LARGE SCALE GENOMIC DNA]</scope>
    <source>
        <strain evidence="2 3">ATCC 29149</strain>
    </source>
</reference>
<proteinExistence type="predicted"/>
<organism evidence="2 3">
    <name type="scientific">Mediterraneibacter gnavus (strain ATCC 29149 / DSM 114966 / JCM 6515 / VPI C7-9)</name>
    <name type="common">Ruminococcus gnavus</name>
    <dbReference type="NCBI Taxonomy" id="411470"/>
    <lineage>
        <taxon>Bacteria</taxon>
        <taxon>Bacillati</taxon>
        <taxon>Bacillota</taxon>
        <taxon>Clostridia</taxon>
        <taxon>Lachnospirales</taxon>
        <taxon>Lachnospiraceae</taxon>
        <taxon>Mediterraneibacter</taxon>
    </lineage>
</organism>
<feature type="region of interest" description="Disordered" evidence="1">
    <location>
        <begin position="1"/>
        <end position="34"/>
    </location>
</feature>
<evidence type="ECO:0000256" key="1">
    <source>
        <dbReference type="SAM" id="MobiDB-lite"/>
    </source>
</evidence>